<evidence type="ECO:0000313" key="1">
    <source>
        <dbReference type="EnsemblPlants" id="AVESA.00010b.r2.7CG0683460.1.CDS"/>
    </source>
</evidence>
<keyword evidence="2" id="KW-1185">Reference proteome</keyword>
<protein>
    <submittedName>
        <fullName evidence="1">Uncharacterized protein</fullName>
    </submittedName>
</protein>
<proteinExistence type="predicted"/>
<name>A0ACD6A1H8_AVESA</name>
<organism evidence="1 2">
    <name type="scientific">Avena sativa</name>
    <name type="common">Oat</name>
    <dbReference type="NCBI Taxonomy" id="4498"/>
    <lineage>
        <taxon>Eukaryota</taxon>
        <taxon>Viridiplantae</taxon>
        <taxon>Streptophyta</taxon>
        <taxon>Embryophyta</taxon>
        <taxon>Tracheophyta</taxon>
        <taxon>Spermatophyta</taxon>
        <taxon>Magnoliopsida</taxon>
        <taxon>Liliopsida</taxon>
        <taxon>Poales</taxon>
        <taxon>Poaceae</taxon>
        <taxon>BOP clade</taxon>
        <taxon>Pooideae</taxon>
        <taxon>Poodae</taxon>
        <taxon>Poeae</taxon>
        <taxon>Poeae Chloroplast Group 1 (Aveneae type)</taxon>
        <taxon>Aveninae</taxon>
        <taxon>Avena</taxon>
    </lineage>
</organism>
<dbReference type="Proteomes" id="UP001732700">
    <property type="component" value="Chromosome 7C"/>
</dbReference>
<accession>A0ACD6A1H8</accession>
<evidence type="ECO:0000313" key="2">
    <source>
        <dbReference type="Proteomes" id="UP001732700"/>
    </source>
</evidence>
<sequence length="484" mass="53330">MDEQGRTSVADSLVLEMAPLASQLRGKLDTLSSFQAQPDDGGPPPPRIIVAKVRDLTRNVSSSEYDPDHVSIGPYNYPRPESKNPRLAKQRDKLTSLGAVLSAAKPGMTVENYVNELARLEPQARSYYENTFDDLTRDDFVRMLLLDGCYILHRLVKLRAQPTTNDDVGTDANGGSGSRTASGAAALEALAVVRDVFFLAENQIPFFVLEKIGELTTLDSVASASTGITEYALDLMSRQRYAEAAPAMVPHGPGNLLHLLHMHLKPAALSEGATGTAAANQSASSSVGRWRTATEYSYAGLKFRSRDMTEKGTVRCILDVNLGSGGGTLEVPQLDIDNETWRLLRNLMALEQRNRGTIGSYVTAYCVFMSQLAGTPRDVELLSKRRVIVHAHGNDDEVAKCFADLCKGIVFNTGDPAVNYLWDARYKLDKRSRSYCRRWMAWLRRKYFSNPWLFVGLLAAAVGLLCAVVQSVYSVLSYYKQGQN</sequence>
<reference evidence="1" key="1">
    <citation type="submission" date="2021-05" db="EMBL/GenBank/DDBJ databases">
        <authorList>
            <person name="Scholz U."/>
            <person name="Mascher M."/>
            <person name="Fiebig A."/>
        </authorList>
    </citation>
    <scope>NUCLEOTIDE SEQUENCE [LARGE SCALE GENOMIC DNA]</scope>
</reference>
<reference evidence="1" key="2">
    <citation type="submission" date="2025-09" db="UniProtKB">
        <authorList>
            <consortium name="EnsemblPlants"/>
        </authorList>
    </citation>
    <scope>IDENTIFICATION</scope>
</reference>
<dbReference type="EnsemblPlants" id="AVESA.00010b.r2.7CG0683460.1">
    <property type="protein sequence ID" value="AVESA.00010b.r2.7CG0683460.1.CDS"/>
    <property type="gene ID" value="AVESA.00010b.r2.7CG0683460"/>
</dbReference>